<gene>
    <name evidence="1" type="ORF">WMO14_06430</name>
</gene>
<keyword evidence="2" id="KW-1185">Reference proteome</keyword>
<evidence type="ECO:0000313" key="2">
    <source>
        <dbReference type="Proteomes" id="UP001442364"/>
    </source>
</evidence>
<accession>A0ABV1BUT2</accession>
<dbReference type="RefSeq" id="WP_349153497.1">
    <property type="nucleotide sequence ID" value="NZ_JBBMER010000004.1"/>
</dbReference>
<organism evidence="1 2">
    <name type="scientific">[Lactobacillus] rogosae</name>
    <dbReference type="NCBI Taxonomy" id="706562"/>
    <lineage>
        <taxon>Bacteria</taxon>
        <taxon>Bacillati</taxon>
        <taxon>Bacillota</taxon>
        <taxon>Clostridia</taxon>
        <taxon>Lachnospirales</taxon>
        <taxon>Lachnospiraceae</taxon>
        <taxon>Lachnospira</taxon>
    </lineage>
</organism>
<proteinExistence type="predicted"/>
<dbReference type="EMBL" id="JBBMER010000004">
    <property type="protein sequence ID" value="MEQ2379512.1"/>
    <property type="molecule type" value="Genomic_DNA"/>
</dbReference>
<name>A0ABV1BUT2_9FIRM</name>
<comment type="caution">
    <text evidence="1">The sequence shown here is derived from an EMBL/GenBank/DDBJ whole genome shotgun (WGS) entry which is preliminary data.</text>
</comment>
<reference evidence="1 2" key="1">
    <citation type="submission" date="2024-03" db="EMBL/GenBank/DDBJ databases">
        <title>Human intestinal bacterial collection.</title>
        <authorList>
            <person name="Pauvert C."/>
            <person name="Hitch T.C.A."/>
            <person name="Clavel T."/>
        </authorList>
    </citation>
    <scope>NUCLEOTIDE SEQUENCE [LARGE SCALE GENOMIC DNA]</scope>
    <source>
        <strain evidence="1 2">CLA-AA-H255</strain>
    </source>
</reference>
<evidence type="ECO:0000313" key="1">
    <source>
        <dbReference type="EMBL" id="MEQ2379512.1"/>
    </source>
</evidence>
<sequence length="75" mass="8907">MRAIAKKTYKYIIRSYEPFIEEKAKTFIQAVSAIKKMKVSDIKHYEVIRIPFRERHPNFPIYFSIAALMIISLRG</sequence>
<protein>
    <submittedName>
        <fullName evidence="1">Uncharacterized protein</fullName>
    </submittedName>
</protein>
<dbReference type="Proteomes" id="UP001442364">
    <property type="component" value="Unassembled WGS sequence"/>
</dbReference>